<proteinExistence type="predicted"/>
<reference evidence="2" key="1">
    <citation type="journal article" date="2011" name="PLoS Genet.">
        <title>Genomic analysis of the necrotrophic fungal pathogens Sclerotinia sclerotiorum and Botrytis cinerea.</title>
        <authorList>
            <person name="Amselem J."/>
            <person name="Cuomo C.A."/>
            <person name="van Kan J.A."/>
            <person name="Viaud M."/>
            <person name="Benito E.P."/>
            <person name="Couloux A."/>
            <person name="Coutinho P.M."/>
            <person name="de Vries R.P."/>
            <person name="Dyer P.S."/>
            <person name="Fillinger S."/>
            <person name="Fournier E."/>
            <person name="Gout L."/>
            <person name="Hahn M."/>
            <person name="Kohn L."/>
            <person name="Lapalu N."/>
            <person name="Plummer K.M."/>
            <person name="Pradier J.M."/>
            <person name="Quevillon E."/>
            <person name="Sharon A."/>
            <person name="Simon A."/>
            <person name="ten Have A."/>
            <person name="Tudzynski B."/>
            <person name="Tudzynski P."/>
            <person name="Wincker P."/>
            <person name="Andrew M."/>
            <person name="Anthouard V."/>
            <person name="Beever R.E."/>
            <person name="Beffa R."/>
            <person name="Benoit I."/>
            <person name="Bouzid O."/>
            <person name="Brault B."/>
            <person name="Chen Z."/>
            <person name="Choquer M."/>
            <person name="Collemare J."/>
            <person name="Cotton P."/>
            <person name="Danchin E.G."/>
            <person name="Da Silva C."/>
            <person name="Gautier A."/>
            <person name="Giraud C."/>
            <person name="Giraud T."/>
            <person name="Gonzalez C."/>
            <person name="Grossetete S."/>
            <person name="Guldener U."/>
            <person name="Henrissat B."/>
            <person name="Howlett B.J."/>
            <person name="Kodira C."/>
            <person name="Kretschmer M."/>
            <person name="Lappartient A."/>
            <person name="Leroch M."/>
            <person name="Levis C."/>
            <person name="Mauceli E."/>
            <person name="Neuveglise C."/>
            <person name="Oeser B."/>
            <person name="Pearson M."/>
            <person name="Poulain J."/>
            <person name="Poussereau N."/>
            <person name="Quesneville H."/>
            <person name="Rascle C."/>
            <person name="Schumacher J."/>
            <person name="Segurens B."/>
            <person name="Sexton A."/>
            <person name="Silva E."/>
            <person name="Sirven C."/>
            <person name="Soanes D.M."/>
            <person name="Talbot N.J."/>
            <person name="Templeton M."/>
            <person name="Yandava C."/>
            <person name="Yarden O."/>
            <person name="Zeng Q."/>
            <person name="Rollins J.A."/>
            <person name="Lebrun M.H."/>
            <person name="Dickman M."/>
        </authorList>
    </citation>
    <scope>NUCLEOTIDE SEQUENCE [LARGE SCALE GENOMIC DNA]</scope>
    <source>
        <strain evidence="2">T4</strain>
    </source>
</reference>
<evidence type="ECO:0000313" key="1">
    <source>
        <dbReference type="EMBL" id="CCD48859.1"/>
    </source>
</evidence>
<dbReference type="EMBL" id="FQ790297">
    <property type="protein sequence ID" value="CCD48859.1"/>
    <property type="molecule type" value="Genomic_DNA"/>
</dbReference>
<protein>
    <submittedName>
        <fullName evidence="1">Uncharacterized protein</fullName>
    </submittedName>
</protein>
<gene>
    <name evidence="1" type="ORF">BofuT4_uP032690.1</name>
</gene>
<evidence type="ECO:0000313" key="2">
    <source>
        <dbReference type="Proteomes" id="UP000008177"/>
    </source>
</evidence>
<dbReference type="HOGENOM" id="CLU_3068397_0_0_1"/>
<dbReference type="InParanoid" id="G2Y8D1"/>
<name>G2Y8D1_BOTF4</name>
<sequence length="53" mass="6172">MTRKTIVNTCRLPDRVPEGEPSDLCPDSFCYEFRVAWQLTITSATIRRKVKIE</sequence>
<organism evidence="1 2">
    <name type="scientific">Botryotinia fuckeliana (strain T4)</name>
    <name type="common">Noble rot fungus</name>
    <name type="synonym">Botrytis cinerea</name>
    <dbReference type="NCBI Taxonomy" id="999810"/>
    <lineage>
        <taxon>Eukaryota</taxon>
        <taxon>Fungi</taxon>
        <taxon>Dikarya</taxon>
        <taxon>Ascomycota</taxon>
        <taxon>Pezizomycotina</taxon>
        <taxon>Leotiomycetes</taxon>
        <taxon>Helotiales</taxon>
        <taxon>Sclerotiniaceae</taxon>
        <taxon>Botrytis</taxon>
    </lineage>
</organism>
<accession>G2Y8D1</accession>
<dbReference type="Proteomes" id="UP000008177">
    <property type="component" value="Unplaced contigs"/>
</dbReference>
<dbReference type="AlphaFoldDB" id="G2Y8D1"/>